<evidence type="ECO:0000256" key="11">
    <source>
        <dbReference type="ARBA" id="ARBA00047761"/>
    </source>
</evidence>
<dbReference type="OMA" id="RWLGLNH"/>
<keyword evidence="4" id="KW-0472">Membrane</keyword>
<accession>A0A553PG37</accession>
<evidence type="ECO:0000256" key="5">
    <source>
        <dbReference type="ARBA" id="ARBA00022801"/>
    </source>
</evidence>
<keyword evidence="16" id="KW-1185">Reference proteome</keyword>
<evidence type="ECO:0000256" key="9">
    <source>
        <dbReference type="ARBA" id="ARBA00040722"/>
    </source>
</evidence>
<evidence type="ECO:0000313" key="16">
    <source>
        <dbReference type="Proteomes" id="UP000318571"/>
    </source>
</evidence>
<evidence type="ECO:0000256" key="7">
    <source>
        <dbReference type="ARBA" id="ARBA00038605"/>
    </source>
</evidence>
<sequence length="297" mass="33556">MSNPPMPFTLSILSLMDALLPLSMMRSALGRSARWAGFASLSLWAWDQARTARGGPTIRQIYAQSAPSVPPHLDPQRMRFEPSTWDDNWDGRKPVHEADPKPQASRHLLLIRHGQYNIQAQVDHERKLTVLGRRQAEATGVRLAQLNLPWQPMIRSSMTRAMETGDLIAKHLPEGVGLGEPDDMLREGGPFPPEPESRWHPQLDFFASGARIEAGFRKYFHRARPDQTTDSYELMVCHANVIRYFACRCLQLPPEAWLRMSLMNGSITWVTIRPDGRVSISCIGDGGHFPTELRTTT</sequence>
<dbReference type="GO" id="GO:0005741">
    <property type="term" value="C:mitochondrial outer membrane"/>
    <property type="evidence" value="ECO:0007669"/>
    <property type="project" value="UniProtKB-SubCell"/>
</dbReference>
<organism evidence="15 16">
    <name type="scientific">Tigriopus californicus</name>
    <name type="common">Marine copepod</name>
    <dbReference type="NCBI Taxonomy" id="6832"/>
    <lineage>
        <taxon>Eukaryota</taxon>
        <taxon>Metazoa</taxon>
        <taxon>Ecdysozoa</taxon>
        <taxon>Arthropoda</taxon>
        <taxon>Crustacea</taxon>
        <taxon>Multicrustacea</taxon>
        <taxon>Hexanauplia</taxon>
        <taxon>Copepoda</taxon>
        <taxon>Harpacticoida</taxon>
        <taxon>Harpacticidae</taxon>
        <taxon>Tigriopus</taxon>
    </lineage>
</organism>
<evidence type="ECO:0000256" key="10">
    <source>
        <dbReference type="ARBA" id="ARBA00042520"/>
    </source>
</evidence>
<dbReference type="STRING" id="6832.A0A553PG37"/>
<comment type="similarity">
    <text evidence="2">Belongs to the phosphoglycerate mutase family. BPG-dependent PGAM subfamily.</text>
</comment>
<evidence type="ECO:0000256" key="3">
    <source>
        <dbReference type="ARBA" id="ARBA00013081"/>
    </source>
</evidence>
<comment type="function">
    <text evidence="6">Displays phosphatase activity for serine/threonine residues, and dephosphorylates and activates Pk92B kinase. Has apparently no phosphoglycerate mutase activity.</text>
</comment>
<evidence type="ECO:0000256" key="12">
    <source>
        <dbReference type="ARBA" id="ARBA00048336"/>
    </source>
</evidence>
<feature type="region of interest" description="Disordered" evidence="13">
    <location>
        <begin position="84"/>
        <end position="103"/>
    </location>
</feature>
<dbReference type="GO" id="GO:0090141">
    <property type="term" value="P:positive regulation of mitochondrial fission"/>
    <property type="evidence" value="ECO:0007669"/>
    <property type="project" value="TreeGrafter"/>
</dbReference>
<dbReference type="CDD" id="cd07067">
    <property type="entry name" value="HP_PGM_like"/>
    <property type="match status" value="1"/>
</dbReference>
<gene>
    <name evidence="15" type="ORF">TCAL_11833</name>
</gene>
<dbReference type="SMART" id="SM00855">
    <property type="entry name" value="PGAM"/>
    <property type="match status" value="1"/>
</dbReference>
<dbReference type="Pfam" id="PF00300">
    <property type="entry name" value="His_Phos_1"/>
    <property type="match status" value="1"/>
</dbReference>
<keyword evidence="4" id="KW-1000">Mitochondrion outer membrane</keyword>
<comment type="catalytic activity">
    <reaction evidence="11">
        <text>O-phospho-L-seryl-[protein] + H2O = L-seryl-[protein] + phosphate</text>
        <dbReference type="Rhea" id="RHEA:20629"/>
        <dbReference type="Rhea" id="RHEA-COMP:9863"/>
        <dbReference type="Rhea" id="RHEA-COMP:11604"/>
        <dbReference type="ChEBI" id="CHEBI:15377"/>
        <dbReference type="ChEBI" id="CHEBI:29999"/>
        <dbReference type="ChEBI" id="CHEBI:43474"/>
        <dbReference type="ChEBI" id="CHEBI:83421"/>
        <dbReference type="EC" id="3.1.3.16"/>
    </reaction>
</comment>
<protein>
    <recommendedName>
        <fullName evidence="8">Serine/threonine-protein phosphatase PGAM5, mitochondrial</fullName>
        <ecNumber evidence="3">3.1.3.16</ecNumber>
    </recommendedName>
    <alternativeName>
        <fullName evidence="10">Phosphoglycerate mutase family member 5 homolog</fullName>
    </alternativeName>
    <alternativeName>
        <fullName evidence="9">Serine/threonine-protein phosphatase Pgam5, mitochondrial</fullName>
    </alternativeName>
</protein>
<feature type="compositionally biased region" description="Basic and acidic residues" evidence="13">
    <location>
        <begin position="89"/>
        <end position="100"/>
    </location>
</feature>
<evidence type="ECO:0000256" key="1">
    <source>
        <dbReference type="ARBA" id="ARBA00004294"/>
    </source>
</evidence>
<keyword evidence="5" id="KW-0378">Hydrolase</keyword>
<keyword evidence="4" id="KW-0496">Mitochondrion</keyword>
<evidence type="ECO:0000313" key="15">
    <source>
        <dbReference type="EMBL" id="TRY76647.1"/>
    </source>
</evidence>
<dbReference type="EC" id="3.1.3.16" evidence="3"/>
<dbReference type="InterPro" id="IPR013078">
    <property type="entry name" value="His_Pase_superF_clade-1"/>
</dbReference>
<feature type="signal peptide" evidence="14">
    <location>
        <begin position="1"/>
        <end position="30"/>
    </location>
</feature>
<comment type="caution">
    <text evidence="15">The sequence shown here is derived from an EMBL/GenBank/DDBJ whole genome shotgun (WGS) entry which is preliminary data.</text>
</comment>
<evidence type="ECO:0000256" key="14">
    <source>
        <dbReference type="SAM" id="SignalP"/>
    </source>
</evidence>
<comment type="catalytic activity">
    <reaction evidence="12">
        <text>O-phospho-L-threonyl-[protein] + H2O = L-threonyl-[protein] + phosphate</text>
        <dbReference type="Rhea" id="RHEA:47004"/>
        <dbReference type="Rhea" id="RHEA-COMP:11060"/>
        <dbReference type="Rhea" id="RHEA-COMP:11605"/>
        <dbReference type="ChEBI" id="CHEBI:15377"/>
        <dbReference type="ChEBI" id="CHEBI:30013"/>
        <dbReference type="ChEBI" id="CHEBI:43474"/>
        <dbReference type="ChEBI" id="CHEBI:61977"/>
        <dbReference type="EC" id="3.1.3.16"/>
    </reaction>
</comment>
<evidence type="ECO:0000256" key="6">
    <source>
        <dbReference type="ARBA" id="ARBA00037234"/>
    </source>
</evidence>
<dbReference type="InterPro" id="IPR029033">
    <property type="entry name" value="His_PPase_superfam"/>
</dbReference>
<dbReference type="EMBL" id="VCGU01000004">
    <property type="protein sequence ID" value="TRY76647.1"/>
    <property type="molecule type" value="Genomic_DNA"/>
</dbReference>
<evidence type="ECO:0000256" key="13">
    <source>
        <dbReference type="SAM" id="MobiDB-lite"/>
    </source>
</evidence>
<comment type="subunit">
    <text evidence="7">Interacts with Pk92B/ASK1.</text>
</comment>
<dbReference type="GO" id="GO:0004722">
    <property type="term" value="F:protein serine/threonine phosphatase activity"/>
    <property type="evidence" value="ECO:0007669"/>
    <property type="project" value="UniProtKB-EC"/>
</dbReference>
<dbReference type="PANTHER" id="PTHR20935:SF0">
    <property type="entry name" value="SERINE_THREONINE-PROTEIN PHOSPHATASE PGAM5, MITOCHONDRIAL"/>
    <property type="match status" value="1"/>
</dbReference>
<dbReference type="SUPFAM" id="SSF53254">
    <property type="entry name" value="Phosphoglycerate mutase-like"/>
    <property type="match status" value="1"/>
</dbReference>
<name>A0A553PG37_TIGCA</name>
<dbReference type="AlphaFoldDB" id="A0A553PG37"/>
<comment type="subcellular location">
    <subcellularLocation>
        <location evidence="1">Mitochondrion outer membrane</location>
    </subcellularLocation>
</comment>
<reference evidence="15 16" key="1">
    <citation type="journal article" date="2018" name="Nat. Ecol. Evol.">
        <title>Genomic signatures of mitonuclear coevolution across populations of Tigriopus californicus.</title>
        <authorList>
            <person name="Barreto F.S."/>
            <person name="Watson E.T."/>
            <person name="Lima T.G."/>
            <person name="Willett C.S."/>
            <person name="Edmands S."/>
            <person name="Li W."/>
            <person name="Burton R.S."/>
        </authorList>
    </citation>
    <scope>NUCLEOTIDE SEQUENCE [LARGE SCALE GENOMIC DNA]</scope>
    <source>
        <strain evidence="15 16">San Diego</strain>
    </source>
</reference>
<evidence type="ECO:0000256" key="4">
    <source>
        <dbReference type="ARBA" id="ARBA00022787"/>
    </source>
</evidence>
<evidence type="ECO:0000256" key="8">
    <source>
        <dbReference type="ARBA" id="ARBA00039765"/>
    </source>
</evidence>
<evidence type="ECO:0000256" key="2">
    <source>
        <dbReference type="ARBA" id="ARBA00006717"/>
    </source>
</evidence>
<dbReference type="Gene3D" id="3.40.50.1240">
    <property type="entry name" value="Phosphoglycerate mutase-like"/>
    <property type="match status" value="1"/>
</dbReference>
<proteinExistence type="inferred from homology"/>
<keyword evidence="14" id="KW-0732">Signal</keyword>
<feature type="chain" id="PRO_5021976784" description="Serine/threonine-protein phosphatase PGAM5, mitochondrial" evidence="14">
    <location>
        <begin position="31"/>
        <end position="297"/>
    </location>
</feature>
<dbReference type="Proteomes" id="UP000318571">
    <property type="component" value="Chromosome 5"/>
</dbReference>
<dbReference type="PANTHER" id="PTHR20935">
    <property type="entry name" value="PHOSPHOGLYCERATE MUTASE-RELATED"/>
    <property type="match status" value="1"/>
</dbReference>
<dbReference type="InterPro" id="IPR051021">
    <property type="entry name" value="Mito_Ser/Thr_phosphatase"/>
</dbReference>